<reference evidence="1" key="1">
    <citation type="journal article" date="2015" name="Nature">
        <title>Complex archaea that bridge the gap between prokaryotes and eukaryotes.</title>
        <authorList>
            <person name="Spang A."/>
            <person name="Saw J.H."/>
            <person name="Jorgensen S.L."/>
            <person name="Zaremba-Niedzwiedzka K."/>
            <person name="Martijn J."/>
            <person name="Lind A.E."/>
            <person name="van Eijk R."/>
            <person name="Schleper C."/>
            <person name="Guy L."/>
            <person name="Ettema T.J."/>
        </authorList>
    </citation>
    <scope>NUCLEOTIDE SEQUENCE</scope>
</reference>
<organism evidence="1">
    <name type="scientific">marine sediment metagenome</name>
    <dbReference type="NCBI Taxonomy" id="412755"/>
    <lineage>
        <taxon>unclassified sequences</taxon>
        <taxon>metagenomes</taxon>
        <taxon>ecological metagenomes</taxon>
    </lineage>
</organism>
<evidence type="ECO:0000313" key="1">
    <source>
        <dbReference type="EMBL" id="KKM71775.1"/>
    </source>
</evidence>
<dbReference type="AlphaFoldDB" id="A0A0F9M565"/>
<dbReference type="EMBL" id="LAZR01009577">
    <property type="protein sequence ID" value="KKM71775.1"/>
    <property type="molecule type" value="Genomic_DNA"/>
</dbReference>
<proteinExistence type="predicted"/>
<name>A0A0F9M565_9ZZZZ</name>
<comment type="caution">
    <text evidence="1">The sequence shown here is derived from an EMBL/GenBank/DDBJ whole genome shotgun (WGS) entry which is preliminary data.</text>
</comment>
<sequence length="101" mass="11546">MPFPNLPNKYRGISLFNAKDFWEYKKNMRRHPEIIPPKGVVFTFQPSLMTFIINNYPVKKIEYVFGDFYLLEQTQGNIGICGNFGIGAPNAAILLEVFAAL</sequence>
<gene>
    <name evidence="1" type="ORF">LCGC14_1427210</name>
</gene>
<protein>
    <submittedName>
        <fullName evidence="1">Uncharacterized protein</fullName>
    </submittedName>
</protein>
<accession>A0A0F9M565</accession>